<dbReference type="Proteomes" id="UP000095287">
    <property type="component" value="Unplaced"/>
</dbReference>
<dbReference type="AlphaFoldDB" id="A0A1I8A1X9"/>
<protein>
    <submittedName>
        <fullName evidence="2">Omp85 domain-containing protein</fullName>
    </submittedName>
</protein>
<dbReference type="WBParaSite" id="L893_g3186.t1">
    <property type="protein sequence ID" value="L893_g3186.t1"/>
    <property type="gene ID" value="L893_g3186"/>
</dbReference>
<accession>A0A1I8A1X9</accession>
<organism evidence="1 2">
    <name type="scientific">Steinernema glaseri</name>
    <dbReference type="NCBI Taxonomy" id="37863"/>
    <lineage>
        <taxon>Eukaryota</taxon>
        <taxon>Metazoa</taxon>
        <taxon>Ecdysozoa</taxon>
        <taxon>Nematoda</taxon>
        <taxon>Chromadorea</taxon>
        <taxon>Rhabditida</taxon>
        <taxon>Tylenchina</taxon>
        <taxon>Panagrolaimomorpha</taxon>
        <taxon>Strongyloidoidea</taxon>
        <taxon>Steinernematidae</taxon>
        <taxon>Steinernema</taxon>
    </lineage>
</organism>
<reference evidence="2" key="1">
    <citation type="submission" date="2016-11" db="UniProtKB">
        <authorList>
            <consortium name="WormBaseParasite"/>
        </authorList>
    </citation>
    <scope>IDENTIFICATION</scope>
</reference>
<evidence type="ECO:0000313" key="2">
    <source>
        <dbReference type="WBParaSite" id="L893_g3186.t1"/>
    </source>
</evidence>
<evidence type="ECO:0000313" key="1">
    <source>
        <dbReference type="Proteomes" id="UP000095287"/>
    </source>
</evidence>
<sequence length="116" mass="12740">MLRSTAFDIELLQGRAATPIGGHSANARTGKLQGLSIGYSRLGRNTKDGSVNYAYGYKVSFVPFTTRRTIMFPICESNSKQRDVKERTTTKHLGLHIGKMAVPRIPMNNGSVGVRL</sequence>
<keyword evidence="1" id="KW-1185">Reference proteome</keyword>
<proteinExistence type="predicted"/>
<name>A0A1I8A1X9_9BILA</name>